<reference evidence="21 22" key="1">
    <citation type="submission" date="2019-12" db="EMBL/GenBank/DDBJ databases">
        <title>Microbes associate with the intestines of laboratory mice.</title>
        <authorList>
            <person name="Navarre W."/>
            <person name="Wong E."/>
        </authorList>
    </citation>
    <scope>NUCLEOTIDE SEQUENCE [LARGE SCALE GENOMIC DNA]</scope>
    <source>
        <strain evidence="21 22">NM82_D38</strain>
    </source>
</reference>
<feature type="binding site" evidence="18">
    <location>
        <begin position="6"/>
        <end position="9"/>
    </location>
    <ligand>
        <name>UDP-N-acetyl-alpha-D-glucosamine</name>
        <dbReference type="ChEBI" id="CHEBI:57705"/>
    </ligand>
</feature>
<dbReference type="EC" id="2.7.7.23" evidence="18"/>
<dbReference type="InterPro" id="IPR025877">
    <property type="entry name" value="MobA-like_NTP_Trfase"/>
</dbReference>
<comment type="function">
    <text evidence="17 18">Catalyzes the last two sequential reactions in the de novo biosynthetic pathway for UDP-N-acetylglucosamine (UDP-GlcNAc). The C-terminal domain catalyzes the transfer of acetyl group from acetyl coenzyme A to glucosamine-1-phosphate (GlcN-1-P) to produce N-acetylglucosamine-1-phosphate (GlcNAc-1-P), which is converted into UDP-GlcNAc by the transfer of uridine 5-monophosphate (from uridine 5-triphosphate), a reaction catalyzed by the N-terminal domain.</text>
</comment>
<keyword evidence="9 18" id="KW-0460">Magnesium</keyword>
<feature type="binding site" evidence="18">
    <location>
        <position position="435"/>
    </location>
    <ligand>
        <name>acetyl-CoA</name>
        <dbReference type="ChEBI" id="CHEBI:57288"/>
    </ligand>
</feature>
<dbReference type="Proteomes" id="UP000472580">
    <property type="component" value="Unassembled WGS sequence"/>
</dbReference>
<dbReference type="GO" id="GO:0003977">
    <property type="term" value="F:UDP-N-acetylglucosamine diphosphorylase activity"/>
    <property type="evidence" value="ECO:0007669"/>
    <property type="project" value="UniProtKB-UniRule"/>
</dbReference>
<feature type="binding site" evidence="18">
    <location>
        <position position="164"/>
    </location>
    <ligand>
        <name>UDP-N-acetyl-alpha-D-glucosamine</name>
        <dbReference type="ChEBI" id="CHEBI:57705"/>
    </ligand>
</feature>
<evidence type="ECO:0000256" key="1">
    <source>
        <dbReference type="ARBA" id="ARBA00004496"/>
    </source>
</evidence>
<feature type="region of interest" description="N-acetyltransferase" evidence="18">
    <location>
        <begin position="246"/>
        <end position="452"/>
    </location>
</feature>
<keyword evidence="8 18" id="KW-0677">Repeat</keyword>
<comment type="catalytic activity">
    <reaction evidence="15 18">
        <text>alpha-D-glucosamine 1-phosphate + acetyl-CoA = N-acetyl-alpha-D-glucosamine 1-phosphate + CoA + H(+)</text>
        <dbReference type="Rhea" id="RHEA:13725"/>
        <dbReference type="ChEBI" id="CHEBI:15378"/>
        <dbReference type="ChEBI" id="CHEBI:57287"/>
        <dbReference type="ChEBI" id="CHEBI:57288"/>
        <dbReference type="ChEBI" id="CHEBI:57776"/>
        <dbReference type="ChEBI" id="CHEBI:58516"/>
        <dbReference type="EC" id="2.3.1.157"/>
    </reaction>
</comment>
<dbReference type="UniPathway" id="UPA00973"/>
<dbReference type="GO" id="GO:0071555">
    <property type="term" value="P:cell wall organization"/>
    <property type="evidence" value="ECO:0007669"/>
    <property type="project" value="UniProtKB-KW"/>
</dbReference>
<evidence type="ECO:0000313" key="21">
    <source>
        <dbReference type="EMBL" id="MVX57556.1"/>
    </source>
</evidence>
<dbReference type="Pfam" id="PF00132">
    <property type="entry name" value="Hexapep"/>
    <property type="match status" value="1"/>
</dbReference>
<feature type="domain" description="MobA-like NTP transferase" evidence="19">
    <location>
        <begin position="4"/>
        <end position="118"/>
    </location>
</feature>
<evidence type="ECO:0000256" key="4">
    <source>
        <dbReference type="ARBA" id="ARBA00022490"/>
    </source>
</evidence>
<dbReference type="NCBIfam" id="TIGR01173">
    <property type="entry name" value="glmU"/>
    <property type="match status" value="1"/>
</dbReference>
<dbReference type="PANTHER" id="PTHR43584">
    <property type="entry name" value="NUCLEOTIDYL TRANSFERASE"/>
    <property type="match status" value="1"/>
</dbReference>
<dbReference type="HAMAP" id="MF_01631">
    <property type="entry name" value="GlmU"/>
    <property type="match status" value="1"/>
</dbReference>
<keyword evidence="10 18" id="KW-0133">Cell shape</keyword>
<evidence type="ECO:0000256" key="6">
    <source>
        <dbReference type="ARBA" id="ARBA00022695"/>
    </source>
</evidence>
<dbReference type="Gene3D" id="3.90.550.10">
    <property type="entry name" value="Spore Coat Polysaccharide Biosynthesis Protein SpsA, Chain A"/>
    <property type="match status" value="1"/>
</dbReference>
<sequence>MNIVILAAGLGKRMYSSLPKVLQPVGGKPMLDHVLAAAKQVSSEGKIIVVVGHGAESVMSHLDGEPVSFALQAEQKGTGHAVLQAERYLDPSSPTLVLYGDVPLITADTLKKLVQAAEGGFGLLTIDLDDPTGYGRIIRENGEIKRIVEEKDADSEQKKVREVNTGFMLVPTSDLTRWLKNLRCDNNQQEYYLTDLVGMAASEGRTVHAFKATDPWEVEGANNKLQLEALERAYQARQAVALMKQGVLLADKNRLDIRGNLKCGRDVFIDVGCVFEGDVVIEDNVKIGPYCVIKSSVIGSGTTVEAYSHFDGATVGKNAKIGPFARLRPLAELSDDVHIGNFVEIKKSSIGAASKVNHLSYIGDTAMGSGVNIGAGTITCNYDGVNKFRTVIEDDCFIGSDTQLVAPVKVGKGATVGAGTTVTKNVSENVLVISRVRQTEIQGWQRPVKKKI</sequence>
<comment type="similarity">
    <text evidence="2 18">In the C-terminal section; belongs to the transferase hexapeptide repeat family.</text>
</comment>
<feature type="domain" description="Mannose-1-phosphate guanyltransferase C-terminal" evidence="20">
    <location>
        <begin position="259"/>
        <end position="339"/>
    </location>
</feature>
<comment type="caution">
    <text evidence="21">The sequence shown here is derived from an EMBL/GenBank/DDBJ whole genome shotgun (WGS) entry which is preliminary data.</text>
</comment>
<comment type="pathway">
    <text evidence="18">Nucleotide-sugar biosynthesis; UDP-N-acetyl-alpha-D-glucosamine biosynthesis; UDP-N-acetyl-alpha-D-glucosamine from N-acetyl-alpha-D-glucosamine 1-phosphate: step 1/1.</text>
</comment>
<dbReference type="InterPro" id="IPR056729">
    <property type="entry name" value="GMPPB_C"/>
</dbReference>
<dbReference type="EC" id="2.3.1.157" evidence="18"/>
<dbReference type="InterPro" id="IPR011004">
    <property type="entry name" value="Trimer_LpxA-like_sf"/>
</dbReference>
<evidence type="ECO:0000256" key="12">
    <source>
        <dbReference type="ARBA" id="ARBA00023268"/>
    </source>
</evidence>
<dbReference type="GO" id="GO:0000287">
    <property type="term" value="F:magnesium ion binding"/>
    <property type="evidence" value="ECO:0007669"/>
    <property type="project" value="UniProtKB-UniRule"/>
</dbReference>
<dbReference type="InterPro" id="IPR001451">
    <property type="entry name" value="Hexapep"/>
</dbReference>
<name>A0A6L6YIR4_9BURK</name>
<evidence type="ECO:0000256" key="14">
    <source>
        <dbReference type="ARBA" id="ARBA00023316"/>
    </source>
</evidence>
<comment type="similarity">
    <text evidence="3 18">In the N-terminal section; belongs to the N-acetylglucosamine-1-phosphate uridyltransferase family.</text>
</comment>
<feature type="binding site" evidence="18">
    <location>
        <position position="346"/>
    </location>
    <ligand>
        <name>UDP-N-acetyl-alpha-D-glucosamine</name>
        <dbReference type="ChEBI" id="CHEBI:57705"/>
    </ligand>
</feature>
<dbReference type="SUPFAM" id="SSF51161">
    <property type="entry name" value="Trimeric LpxA-like enzymes"/>
    <property type="match status" value="1"/>
</dbReference>
<dbReference type="AlphaFoldDB" id="A0A6L6YIR4"/>
<evidence type="ECO:0000256" key="11">
    <source>
        <dbReference type="ARBA" id="ARBA00022984"/>
    </source>
</evidence>
<keyword evidence="6 18" id="KW-0548">Nucleotidyltransferase</keyword>
<dbReference type="InterPro" id="IPR005882">
    <property type="entry name" value="Bifunctional_GlmU"/>
</dbReference>
<dbReference type="RefSeq" id="WP_160335976.1">
    <property type="nucleotide sequence ID" value="NZ_CALPCR010000016.1"/>
</dbReference>
<evidence type="ECO:0000256" key="7">
    <source>
        <dbReference type="ARBA" id="ARBA00022723"/>
    </source>
</evidence>
<organism evidence="21 22">
    <name type="scientific">Parasutterella muris</name>
    <dbReference type="NCBI Taxonomy" id="2565572"/>
    <lineage>
        <taxon>Bacteria</taxon>
        <taxon>Pseudomonadati</taxon>
        <taxon>Pseudomonadota</taxon>
        <taxon>Betaproteobacteria</taxon>
        <taxon>Burkholderiales</taxon>
        <taxon>Sutterellaceae</taxon>
        <taxon>Parasutterella</taxon>
    </lineage>
</organism>
<dbReference type="UniPathway" id="UPA00113">
    <property type="reaction ID" value="UER00532"/>
</dbReference>
<gene>
    <name evidence="18 21" type="primary">glmU</name>
    <name evidence="21" type="ORF">E5987_10175</name>
</gene>
<keyword evidence="11 18" id="KW-0573">Peptidoglycan synthesis</keyword>
<feature type="binding site" evidence="18">
    <location>
        <position position="149"/>
    </location>
    <ligand>
        <name>UDP-N-acetyl-alpha-D-glucosamine</name>
        <dbReference type="ChEBI" id="CHEBI:57705"/>
    </ligand>
</feature>
<feature type="binding site" evidence="18">
    <location>
        <position position="101"/>
    </location>
    <ligand>
        <name>Mg(2+)</name>
        <dbReference type="ChEBI" id="CHEBI:18420"/>
    </ligand>
</feature>
<feature type="binding site" evidence="18">
    <location>
        <position position="222"/>
    </location>
    <ligand>
        <name>UDP-N-acetyl-alpha-D-glucosamine</name>
        <dbReference type="ChEBI" id="CHEBI:57705"/>
    </ligand>
</feature>
<evidence type="ECO:0000256" key="8">
    <source>
        <dbReference type="ARBA" id="ARBA00022737"/>
    </source>
</evidence>
<feature type="region of interest" description="Pyrophosphorylase" evidence="18">
    <location>
        <begin position="1"/>
        <end position="224"/>
    </location>
</feature>
<comment type="pathway">
    <text evidence="18">Bacterial outer membrane biogenesis; LPS lipid A biosynthesis.</text>
</comment>
<feature type="binding site" evidence="18">
    <location>
        <position position="222"/>
    </location>
    <ligand>
        <name>Mg(2+)</name>
        <dbReference type="ChEBI" id="CHEBI:18420"/>
    </ligand>
</feature>
<evidence type="ECO:0000256" key="13">
    <source>
        <dbReference type="ARBA" id="ARBA00023315"/>
    </source>
</evidence>
<comment type="pathway">
    <text evidence="18">Nucleotide-sugar biosynthesis; UDP-N-acetyl-alpha-D-glucosamine biosynthesis; N-acetyl-alpha-D-glucosamine 1-phosphate from alpha-D-glucosamine 6-phosphate (route II): step 2/2.</text>
</comment>
<dbReference type="InterPro" id="IPR050065">
    <property type="entry name" value="GlmU-like"/>
</dbReference>
<feature type="binding site" evidence="18">
    <location>
        <begin position="381"/>
        <end position="382"/>
    </location>
    <ligand>
        <name>acetyl-CoA</name>
        <dbReference type="ChEBI" id="CHEBI:57288"/>
    </ligand>
</feature>
<feature type="binding site" evidence="18">
    <location>
        <position position="375"/>
    </location>
    <ligand>
        <name>acetyl-CoA</name>
        <dbReference type="ChEBI" id="CHEBI:57288"/>
    </ligand>
</feature>
<dbReference type="Pfam" id="PF25087">
    <property type="entry name" value="GMPPB_C"/>
    <property type="match status" value="1"/>
</dbReference>
<feature type="binding site" evidence="18">
    <location>
        <position position="400"/>
    </location>
    <ligand>
        <name>acetyl-CoA</name>
        <dbReference type="ChEBI" id="CHEBI:57288"/>
    </ligand>
</feature>
<feature type="active site" description="Proton acceptor" evidence="18">
    <location>
        <position position="358"/>
    </location>
</feature>
<feature type="binding site" evidence="18">
    <location>
        <position position="20"/>
    </location>
    <ligand>
        <name>UDP-N-acetyl-alpha-D-glucosamine</name>
        <dbReference type="ChEBI" id="CHEBI:57705"/>
    </ligand>
</feature>
<dbReference type="InterPro" id="IPR038009">
    <property type="entry name" value="GlmU_C_LbH"/>
</dbReference>
<evidence type="ECO:0000256" key="2">
    <source>
        <dbReference type="ARBA" id="ARBA00007707"/>
    </source>
</evidence>
<dbReference type="GO" id="GO:0016020">
    <property type="term" value="C:membrane"/>
    <property type="evidence" value="ECO:0007669"/>
    <property type="project" value="GOC"/>
</dbReference>
<comment type="catalytic activity">
    <reaction evidence="16 18">
        <text>N-acetyl-alpha-D-glucosamine 1-phosphate + UTP + H(+) = UDP-N-acetyl-alpha-D-glucosamine + diphosphate</text>
        <dbReference type="Rhea" id="RHEA:13509"/>
        <dbReference type="ChEBI" id="CHEBI:15378"/>
        <dbReference type="ChEBI" id="CHEBI:33019"/>
        <dbReference type="ChEBI" id="CHEBI:46398"/>
        <dbReference type="ChEBI" id="CHEBI:57705"/>
        <dbReference type="ChEBI" id="CHEBI:57776"/>
        <dbReference type="EC" id="2.7.7.23"/>
    </reaction>
</comment>
<keyword evidence="22" id="KW-1185">Reference proteome</keyword>
<dbReference type="GO" id="GO:0019134">
    <property type="term" value="F:glucosamine-1-phosphate N-acetyltransferase activity"/>
    <property type="evidence" value="ECO:0007669"/>
    <property type="project" value="UniProtKB-UniRule"/>
</dbReference>
<feature type="binding site" evidence="18">
    <location>
        <position position="361"/>
    </location>
    <ligand>
        <name>UDP-N-acetyl-alpha-D-glucosamine</name>
        <dbReference type="ChEBI" id="CHEBI:57705"/>
    </ligand>
</feature>
<dbReference type="SUPFAM" id="SSF53448">
    <property type="entry name" value="Nucleotide-diphospho-sugar transferases"/>
    <property type="match status" value="1"/>
</dbReference>
<evidence type="ECO:0000256" key="17">
    <source>
        <dbReference type="ARBA" id="ARBA00049628"/>
    </source>
</evidence>
<feature type="region of interest" description="Linker" evidence="18">
    <location>
        <begin position="225"/>
        <end position="245"/>
    </location>
</feature>
<evidence type="ECO:0000256" key="15">
    <source>
        <dbReference type="ARBA" id="ARBA00048247"/>
    </source>
</evidence>
<dbReference type="Gene3D" id="2.160.10.10">
    <property type="entry name" value="Hexapeptide repeat proteins"/>
    <property type="match status" value="1"/>
</dbReference>
<dbReference type="EMBL" id="WSRP01000036">
    <property type="protein sequence ID" value="MVX57556.1"/>
    <property type="molecule type" value="Genomic_DNA"/>
</dbReference>
<dbReference type="PANTHER" id="PTHR43584:SF3">
    <property type="entry name" value="BIFUNCTIONAL PROTEIN GLMU"/>
    <property type="match status" value="1"/>
</dbReference>
<dbReference type="GO" id="GO:0005737">
    <property type="term" value="C:cytoplasm"/>
    <property type="evidence" value="ECO:0007669"/>
    <property type="project" value="UniProtKB-SubCell"/>
</dbReference>
<evidence type="ECO:0000256" key="3">
    <source>
        <dbReference type="ARBA" id="ARBA00007947"/>
    </source>
</evidence>
<feature type="binding site" evidence="18">
    <location>
        <position position="72"/>
    </location>
    <ligand>
        <name>UDP-N-acetyl-alpha-D-glucosamine</name>
        <dbReference type="ChEBI" id="CHEBI:57705"/>
    </ligand>
</feature>
<keyword evidence="5 18" id="KW-0808">Transferase</keyword>
<dbReference type="GO" id="GO:0009245">
    <property type="term" value="P:lipid A biosynthetic process"/>
    <property type="evidence" value="ECO:0007669"/>
    <property type="project" value="UniProtKB-UniRule"/>
</dbReference>
<dbReference type="CDD" id="cd02540">
    <property type="entry name" value="GT2_GlmU_N_bac"/>
    <property type="match status" value="1"/>
</dbReference>
<dbReference type="CDD" id="cd03353">
    <property type="entry name" value="LbH_GlmU_C"/>
    <property type="match status" value="1"/>
</dbReference>
<dbReference type="GO" id="GO:0008360">
    <property type="term" value="P:regulation of cell shape"/>
    <property type="evidence" value="ECO:0007669"/>
    <property type="project" value="UniProtKB-KW"/>
</dbReference>
<evidence type="ECO:0000256" key="18">
    <source>
        <dbReference type="HAMAP-Rule" id="MF_01631"/>
    </source>
</evidence>
<keyword evidence="4 18" id="KW-0963">Cytoplasm</keyword>
<protein>
    <recommendedName>
        <fullName evidence="18">Bifunctional protein GlmU</fullName>
    </recommendedName>
    <domain>
        <recommendedName>
            <fullName evidence="18">UDP-N-acetylglucosamine pyrophosphorylase</fullName>
            <ecNumber evidence="18">2.7.7.23</ecNumber>
        </recommendedName>
        <alternativeName>
            <fullName evidence="18">N-acetylglucosamine-1-phosphate uridyltransferase</fullName>
        </alternativeName>
    </domain>
    <domain>
        <recommendedName>
            <fullName evidence="18">Glucosamine-1-phosphate N-acetyltransferase</fullName>
            <ecNumber evidence="18">2.3.1.157</ecNumber>
        </recommendedName>
    </domain>
</protein>
<comment type="subunit">
    <text evidence="18">Homotrimer.</text>
</comment>
<dbReference type="InterPro" id="IPR029044">
    <property type="entry name" value="Nucleotide-diphossugar_trans"/>
</dbReference>
<feature type="binding site" evidence="18">
    <location>
        <position position="418"/>
    </location>
    <ligand>
        <name>acetyl-CoA</name>
        <dbReference type="ChEBI" id="CHEBI:57288"/>
    </ligand>
</feature>
<dbReference type="Pfam" id="PF12804">
    <property type="entry name" value="NTP_transf_3"/>
    <property type="match status" value="1"/>
</dbReference>
<evidence type="ECO:0000256" key="5">
    <source>
        <dbReference type="ARBA" id="ARBA00022679"/>
    </source>
</evidence>
<feature type="binding site" evidence="18">
    <location>
        <position position="328"/>
    </location>
    <ligand>
        <name>UDP-N-acetyl-alpha-D-glucosamine</name>
        <dbReference type="ChEBI" id="CHEBI:57705"/>
    </ligand>
</feature>
<comment type="cofactor">
    <cofactor evidence="18">
        <name>Mg(2+)</name>
        <dbReference type="ChEBI" id="CHEBI:18420"/>
    </cofactor>
    <text evidence="18">Binds 1 Mg(2+) ion per subunit.</text>
</comment>
<dbReference type="InterPro" id="IPR018357">
    <property type="entry name" value="Hexapep_transf_CS"/>
</dbReference>
<dbReference type="GO" id="GO:0006048">
    <property type="term" value="P:UDP-N-acetylglucosamine biosynthetic process"/>
    <property type="evidence" value="ECO:0007669"/>
    <property type="project" value="UniProtKB-UniPathway"/>
</dbReference>
<feature type="binding site" evidence="18">
    <location>
        <position position="372"/>
    </location>
    <ligand>
        <name>UDP-N-acetyl-alpha-D-glucosamine</name>
        <dbReference type="ChEBI" id="CHEBI:57705"/>
    </ligand>
</feature>
<evidence type="ECO:0000256" key="9">
    <source>
        <dbReference type="ARBA" id="ARBA00022842"/>
    </source>
</evidence>
<evidence type="ECO:0000256" key="10">
    <source>
        <dbReference type="ARBA" id="ARBA00022960"/>
    </source>
</evidence>
<keyword evidence="14 18" id="KW-0961">Cell wall biogenesis/degradation</keyword>
<feature type="binding site" evidence="18">
    <location>
        <begin position="99"/>
        <end position="101"/>
    </location>
    <ligand>
        <name>UDP-N-acetyl-alpha-D-glucosamine</name>
        <dbReference type="ChEBI" id="CHEBI:57705"/>
    </ligand>
</feature>
<evidence type="ECO:0000259" key="19">
    <source>
        <dbReference type="Pfam" id="PF12804"/>
    </source>
</evidence>
<dbReference type="OrthoDB" id="9775031at2"/>
<dbReference type="GO" id="GO:0000902">
    <property type="term" value="P:cell morphogenesis"/>
    <property type="evidence" value="ECO:0007669"/>
    <property type="project" value="UniProtKB-UniRule"/>
</dbReference>
<evidence type="ECO:0000313" key="22">
    <source>
        <dbReference type="Proteomes" id="UP000472580"/>
    </source>
</evidence>
<dbReference type="PROSITE" id="PS00101">
    <property type="entry name" value="HEXAPEP_TRANSFERASES"/>
    <property type="match status" value="1"/>
</dbReference>
<feature type="binding site" evidence="18">
    <location>
        <position position="135"/>
    </location>
    <ligand>
        <name>UDP-N-acetyl-alpha-D-glucosamine</name>
        <dbReference type="ChEBI" id="CHEBI:57705"/>
    </ligand>
</feature>
<comment type="subcellular location">
    <subcellularLocation>
        <location evidence="1 18">Cytoplasm</location>
    </subcellularLocation>
</comment>
<evidence type="ECO:0000256" key="16">
    <source>
        <dbReference type="ARBA" id="ARBA00048493"/>
    </source>
</evidence>
<keyword evidence="7 18" id="KW-0479">Metal-binding</keyword>
<keyword evidence="12 18" id="KW-0511">Multifunctional enzyme</keyword>
<feature type="binding site" evidence="18">
    <location>
        <begin position="77"/>
        <end position="78"/>
    </location>
    <ligand>
        <name>UDP-N-acetyl-alpha-D-glucosamine</name>
        <dbReference type="ChEBI" id="CHEBI:57705"/>
    </ligand>
</feature>
<keyword evidence="13 18" id="KW-0012">Acyltransferase</keyword>
<proteinExistence type="inferred from homology"/>
<dbReference type="GO" id="GO:0009252">
    <property type="term" value="P:peptidoglycan biosynthetic process"/>
    <property type="evidence" value="ECO:0007669"/>
    <property type="project" value="UniProtKB-UniRule"/>
</dbReference>
<evidence type="ECO:0000259" key="20">
    <source>
        <dbReference type="Pfam" id="PF25087"/>
    </source>
</evidence>
<accession>A0A6L6YIR4</accession>